<dbReference type="InterPro" id="IPR027417">
    <property type="entry name" value="P-loop_NTPase"/>
</dbReference>
<dbReference type="Pfam" id="PF00005">
    <property type="entry name" value="ABC_tran"/>
    <property type="match status" value="1"/>
</dbReference>
<keyword evidence="3" id="KW-0547">Nucleotide-binding</keyword>
<comment type="similarity">
    <text evidence="1">Belongs to the ABC transporter superfamily.</text>
</comment>
<proteinExistence type="inferred from homology"/>
<dbReference type="GO" id="GO:0015418">
    <property type="term" value="F:ABC-type quaternary ammonium compound transporting activity"/>
    <property type="evidence" value="ECO:0007669"/>
    <property type="project" value="UniProtKB-EC"/>
</dbReference>
<dbReference type="GO" id="GO:0005524">
    <property type="term" value="F:ATP binding"/>
    <property type="evidence" value="ECO:0007669"/>
    <property type="project" value="UniProtKB-KW"/>
</dbReference>
<evidence type="ECO:0000256" key="5">
    <source>
        <dbReference type="ARBA" id="ARBA00066388"/>
    </source>
</evidence>
<dbReference type="InterPro" id="IPR003593">
    <property type="entry name" value="AAA+_ATPase"/>
</dbReference>
<evidence type="ECO:0000256" key="3">
    <source>
        <dbReference type="ARBA" id="ARBA00022741"/>
    </source>
</evidence>
<dbReference type="SUPFAM" id="SSF52540">
    <property type="entry name" value="P-loop containing nucleoside triphosphate hydrolases"/>
    <property type="match status" value="1"/>
</dbReference>
<evidence type="ECO:0000313" key="8">
    <source>
        <dbReference type="Proteomes" id="UP000727993"/>
    </source>
</evidence>
<organism evidence="7 8">
    <name type="scientific">Candidatus Neomicrothrix subdominans</name>
    <dbReference type="NCBI Taxonomy" id="2954438"/>
    <lineage>
        <taxon>Bacteria</taxon>
        <taxon>Bacillati</taxon>
        <taxon>Actinomycetota</taxon>
        <taxon>Acidimicrobiia</taxon>
        <taxon>Acidimicrobiales</taxon>
        <taxon>Microthrixaceae</taxon>
        <taxon>Candidatus Neomicrothrix</taxon>
    </lineage>
</organism>
<name>A0A936N9K5_9ACTN</name>
<dbReference type="EC" id="7.6.2.9" evidence="5"/>
<reference evidence="7 8" key="1">
    <citation type="submission" date="2020-10" db="EMBL/GenBank/DDBJ databases">
        <title>Connecting structure to function with the recovery of over 1000 high-quality activated sludge metagenome-assembled genomes encoding full-length rRNA genes using long-read sequencing.</title>
        <authorList>
            <person name="Singleton C.M."/>
            <person name="Petriglieri F."/>
            <person name="Kristensen J.M."/>
            <person name="Kirkegaard R.H."/>
            <person name="Michaelsen T.Y."/>
            <person name="Andersen M.H."/>
            <person name="Karst S.M."/>
            <person name="Dueholm M.S."/>
            <person name="Nielsen P.H."/>
            <person name="Albertsen M."/>
        </authorList>
    </citation>
    <scope>NUCLEOTIDE SEQUENCE [LARGE SCALE GENOMIC DNA]</scope>
    <source>
        <strain evidence="7">Lyne_18-Q3-R50-59_MAXAC.006</strain>
    </source>
</reference>
<dbReference type="InterPro" id="IPR017871">
    <property type="entry name" value="ABC_transporter-like_CS"/>
</dbReference>
<dbReference type="Proteomes" id="UP000727993">
    <property type="component" value="Unassembled WGS sequence"/>
</dbReference>
<feature type="domain" description="ABC transporter" evidence="6">
    <location>
        <begin position="9"/>
        <end position="245"/>
    </location>
</feature>
<evidence type="ECO:0000256" key="2">
    <source>
        <dbReference type="ARBA" id="ARBA00022448"/>
    </source>
</evidence>
<dbReference type="AlphaFoldDB" id="A0A936N9K5"/>
<protein>
    <recommendedName>
        <fullName evidence="5">ABC-type quaternary amine transporter</fullName>
        <ecNumber evidence="5">7.6.2.9</ecNumber>
    </recommendedName>
</protein>
<evidence type="ECO:0000313" key="7">
    <source>
        <dbReference type="EMBL" id="MBK9295606.1"/>
    </source>
</evidence>
<dbReference type="PROSITE" id="PS50893">
    <property type="entry name" value="ABC_TRANSPORTER_2"/>
    <property type="match status" value="1"/>
</dbReference>
<dbReference type="FunFam" id="3.40.50.300:FF:000425">
    <property type="entry name" value="Probable ABC transporter, ATP-binding subunit"/>
    <property type="match status" value="1"/>
</dbReference>
<dbReference type="PANTHER" id="PTHR43117:SF4">
    <property type="entry name" value="OSMOPROTECTANT IMPORT ATP-BINDING PROTEIN OSMV"/>
    <property type="match status" value="1"/>
</dbReference>
<dbReference type="SMART" id="SM00382">
    <property type="entry name" value="AAA"/>
    <property type="match status" value="1"/>
</dbReference>
<accession>A0A936N9K5</accession>
<dbReference type="GO" id="GO:0016887">
    <property type="term" value="F:ATP hydrolysis activity"/>
    <property type="evidence" value="ECO:0007669"/>
    <property type="project" value="InterPro"/>
</dbReference>
<sequence>MSPTPSQAITLDGVTKTFPGATAPAVDSLDLEITPGELVVLLGPSGCGKTTTLRMINRLEEPTSGRITVNGVDIGDKPVAELRRGIGYVIQDVGLFPHKSIADNIGTVPRLLGWSGADIDARVSELGELLELDSTLLRRYPAELSGGQQQRVGVARALAADPPILLMDEPYSAVDPIVRGRLQDELLGLHDRLGTTIVIVTHDVDEALKLGDTIVLMSAGGRIAQSGPPSELLRNPASEYVTSFLGGERALRGLGLVPVSELMLTPPNGSKGPELDASASAREALDLLLESGSATLVITNDGKPHGELGFDDLVAATASGSMSSRNDQ</sequence>
<dbReference type="InterPro" id="IPR003439">
    <property type="entry name" value="ABC_transporter-like_ATP-bd"/>
</dbReference>
<evidence type="ECO:0000259" key="6">
    <source>
        <dbReference type="PROSITE" id="PS50893"/>
    </source>
</evidence>
<gene>
    <name evidence="7" type="ORF">IPN02_01770</name>
</gene>
<evidence type="ECO:0000256" key="4">
    <source>
        <dbReference type="ARBA" id="ARBA00022840"/>
    </source>
</evidence>
<evidence type="ECO:0000256" key="1">
    <source>
        <dbReference type="ARBA" id="ARBA00005417"/>
    </source>
</evidence>
<dbReference type="PANTHER" id="PTHR43117">
    <property type="entry name" value="OSMOPROTECTANT IMPORT ATP-BINDING PROTEIN OSMV"/>
    <property type="match status" value="1"/>
</dbReference>
<dbReference type="EMBL" id="JADJZA010000001">
    <property type="protein sequence ID" value="MBK9295606.1"/>
    <property type="molecule type" value="Genomic_DNA"/>
</dbReference>
<comment type="caution">
    <text evidence="7">The sequence shown here is derived from an EMBL/GenBank/DDBJ whole genome shotgun (WGS) entry which is preliminary data.</text>
</comment>
<dbReference type="Gene3D" id="3.40.50.300">
    <property type="entry name" value="P-loop containing nucleotide triphosphate hydrolases"/>
    <property type="match status" value="1"/>
</dbReference>
<keyword evidence="4 7" id="KW-0067">ATP-binding</keyword>
<dbReference type="PROSITE" id="PS00211">
    <property type="entry name" value="ABC_TRANSPORTER_1"/>
    <property type="match status" value="1"/>
</dbReference>
<keyword evidence="2" id="KW-0813">Transport</keyword>